<feature type="compositionally biased region" description="Basic and acidic residues" evidence="6">
    <location>
        <begin position="2365"/>
        <end position="2374"/>
    </location>
</feature>
<dbReference type="Gene3D" id="2.30.42.10">
    <property type="match status" value="1"/>
</dbReference>
<dbReference type="GeneID" id="107225152"/>
<evidence type="ECO:0000259" key="9">
    <source>
        <dbReference type="PROSITE" id="PS50831"/>
    </source>
</evidence>
<dbReference type="PRINTS" id="PR00499">
    <property type="entry name" value="P67PHOX"/>
</dbReference>
<feature type="compositionally biased region" description="Basic and acidic residues" evidence="6">
    <location>
        <begin position="2665"/>
        <end position="2685"/>
    </location>
</feature>
<feature type="compositionally biased region" description="Low complexity" evidence="6">
    <location>
        <begin position="972"/>
        <end position="982"/>
    </location>
</feature>
<feature type="compositionally biased region" description="Basic and acidic residues" evidence="6">
    <location>
        <begin position="1904"/>
        <end position="1918"/>
    </location>
</feature>
<evidence type="ECO:0000256" key="1">
    <source>
        <dbReference type="ARBA" id="ARBA00004282"/>
    </source>
</evidence>
<comment type="subcellular location">
    <subcellularLocation>
        <location evidence="1">Cell junction</location>
    </subcellularLocation>
</comment>
<feature type="compositionally biased region" description="Low complexity" evidence="6">
    <location>
        <begin position="3680"/>
        <end position="3699"/>
    </location>
</feature>
<feature type="compositionally biased region" description="Polar residues" evidence="6">
    <location>
        <begin position="606"/>
        <end position="618"/>
    </location>
</feature>
<feature type="region of interest" description="Disordered" evidence="6">
    <location>
        <begin position="555"/>
        <end position="575"/>
    </location>
</feature>
<feature type="compositionally biased region" description="Basic and acidic residues" evidence="6">
    <location>
        <begin position="1786"/>
        <end position="1799"/>
    </location>
</feature>
<feature type="compositionally biased region" description="Basic and acidic residues" evidence="6">
    <location>
        <begin position="2786"/>
        <end position="2802"/>
    </location>
</feature>
<feature type="region of interest" description="Disordered" evidence="6">
    <location>
        <begin position="2042"/>
        <end position="2099"/>
    </location>
</feature>
<feature type="compositionally biased region" description="Basic and acidic residues" evidence="6">
    <location>
        <begin position="1652"/>
        <end position="1719"/>
    </location>
</feature>
<feature type="region of interest" description="Disordered" evidence="6">
    <location>
        <begin position="1733"/>
        <end position="1754"/>
    </location>
</feature>
<evidence type="ECO:0000256" key="5">
    <source>
        <dbReference type="SAM" id="Coils"/>
    </source>
</evidence>
<feature type="region of interest" description="Disordered" evidence="6">
    <location>
        <begin position="2760"/>
        <end position="2905"/>
    </location>
</feature>
<feature type="region of interest" description="Disordered" evidence="6">
    <location>
        <begin position="1407"/>
        <end position="1438"/>
    </location>
</feature>
<feature type="domain" description="SH3" evidence="7">
    <location>
        <begin position="4383"/>
        <end position="4442"/>
    </location>
</feature>
<evidence type="ECO:0000259" key="8">
    <source>
        <dbReference type="PROSITE" id="PS50106"/>
    </source>
</evidence>
<feature type="region of interest" description="Disordered" evidence="6">
    <location>
        <begin position="108"/>
        <end position="144"/>
    </location>
</feature>
<feature type="compositionally biased region" description="Basic and acidic residues" evidence="6">
    <location>
        <begin position="2848"/>
        <end position="2869"/>
    </location>
</feature>
<feature type="compositionally biased region" description="Pro residues" evidence="6">
    <location>
        <begin position="2415"/>
        <end position="2424"/>
    </location>
</feature>
<feature type="compositionally biased region" description="Basic and acidic residues" evidence="6">
    <location>
        <begin position="2538"/>
        <end position="2548"/>
    </location>
</feature>
<feature type="region of interest" description="Disordered" evidence="6">
    <location>
        <begin position="1626"/>
        <end position="1721"/>
    </location>
</feature>
<feature type="region of interest" description="Disordered" evidence="6">
    <location>
        <begin position="3675"/>
        <end position="3746"/>
    </location>
</feature>
<feature type="region of interest" description="Disordered" evidence="6">
    <location>
        <begin position="3943"/>
        <end position="4033"/>
    </location>
</feature>
<feature type="compositionally biased region" description="Basic residues" evidence="6">
    <location>
        <begin position="173"/>
        <end position="186"/>
    </location>
</feature>
<dbReference type="Pfam" id="PF17820">
    <property type="entry name" value="PDZ_6"/>
    <property type="match status" value="1"/>
</dbReference>
<feature type="region of interest" description="Disordered" evidence="6">
    <location>
        <begin position="3430"/>
        <end position="3472"/>
    </location>
</feature>
<name>A0ABM3GEH6_NEOLC</name>
<feature type="compositionally biased region" description="Polar residues" evidence="6">
    <location>
        <begin position="187"/>
        <end position="205"/>
    </location>
</feature>
<feature type="coiled-coil region" evidence="5">
    <location>
        <begin position="4093"/>
        <end position="4123"/>
    </location>
</feature>
<feature type="compositionally biased region" description="Basic and acidic residues" evidence="6">
    <location>
        <begin position="861"/>
        <end position="871"/>
    </location>
</feature>
<dbReference type="CDD" id="cd11782">
    <property type="entry name" value="SH3_Sorbs_2"/>
    <property type="match status" value="1"/>
</dbReference>
<feature type="compositionally biased region" description="Low complexity" evidence="6">
    <location>
        <begin position="3509"/>
        <end position="3528"/>
    </location>
</feature>
<dbReference type="Proteomes" id="UP000829291">
    <property type="component" value="Chromosome 1"/>
</dbReference>
<feature type="region of interest" description="Disordered" evidence="6">
    <location>
        <begin position="2353"/>
        <end position="2376"/>
    </location>
</feature>
<dbReference type="Pfam" id="PF07653">
    <property type="entry name" value="SH3_2"/>
    <property type="match status" value="1"/>
</dbReference>
<feature type="coiled-coil region" evidence="5">
    <location>
        <begin position="3223"/>
        <end position="3294"/>
    </location>
</feature>
<feature type="region of interest" description="Disordered" evidence="6">
    <location>
        <begin position="3503"/>
        <end position="3528"/>
    </location>
</feature>
<dbReference type="InterPro" id="IPR041489">
    <property type="entry name" value="PDZ_6"/>
</dbReference>
<feature type="region of interest" description="Disordered" evidence="6">
    <location>
        <begin position="160"/>
        <end position="238"/>
    </location>
</feature>
<dbReference type="InterPro" id="IPR003127">
    <property type="entry name" value="SoHo_dom"/>
</dbReference>
<feature type="compositionally biased region" description="Polar residues" evidence="6">
    <location>
        <begin position="2631"/>
        <end position="2640"/>
    </location>
</feature>
<accession>A0ABM3GEH6</accession>
<feature type="region of interest" description="Disordered" evidence="6">
    <location>
        <begin position="830"/>
        <end position="891"/>
    </location>
</feature>
<dbReference type="SUPFAM" id="SSF50156">
    <property type="entry name" value="PDZ domain-like"/>
    <property type="match status" value="1"/>
</dbReference>
<feature type="compositionally biased region" description="Basic and acidic residues" evidence="6">
    <location>
        <begin position="2070"/>
        <end position="2097"/>
    </location>
</feature>
<keyword evidence="3" id="KW-0965">Cell junction</keyword>
<dbReference type="PROSITE" id="PS50106">
    <property type="entry name" value="PDZ"/>
    <property type="match status" value="1"/>
</dbReference>
<dbReference type="InterPro" id="IPR036028">
    <property type="entry name" value="SH3-like_dom_sf"/>
</dbReference>
<feature type="compositionally biased region" description="Polar residues" evidence="6">
    <location>
        <begin position="2554"/>
        <end position="2571"/>
    </location>
</feature>
<dbReference type="SMART" id="SM00326">
    <property type="entry name" value="SH3"/>
    <property type="match status" value="3"/>
</dbReference>
<evidence type="ECO:0000256" key="3">
    <source>
        <dbReference type="ARBA" id="ARBA00022949"/>
    </source>
</evidence>
<feature type="coiled-coil region" evidence="5">
    <location>
        <begin position="1555"/>
        <end position="1613"/>
    </location>
</feature>
<feature type="compositionally biased region" description="Polar residues" evidence="6">
    <location>
        <begin position="3642"/>
        <end position="3659"/>
    </location>
</feature>
<feature type="region of interest" description="Disordered" evidence="6">
    <location>
        <begin position="2392"/>
        <end position="2492"/>
    </location>
</feature>
<feature type="compositionally biased region" description="Polar residues" evidence="6">
    <location>
        <begin position="2442"/>
        <end position="2460"/>
    </location>
</feature>
<feature type="compositionally biased region" description="Polar residues" evidence="6">
    <location>
        <begin position="3437"/>
        <end position="3447"/>
    </location>
</feature>
<dbReference type="CDD" id="cd11781">
    <property type="entry name" value="SH3_Sorbs_1"/>
    <property type="match status" value="1"/>
</dbReference>
<feature type="region of interest" description="Disordered" evidence="6">
    <location>
        <begin position="966"/>
        <end position="991"/>
    </location>
</feature>
<feature type="domain" description="SH3" evidence="7">
    <location>
        <begin position="4244"/>
        <end position="4303"/>
    </location>
</feature>
<feature type="compositionally biased region" description="Low complexity" evidence="6">
    <location>
        <begin position="3598"/>
        <end position="3612"/>
    </location>
</feature>
<dbReference type="Pfam" id="PF00018">
    <property type="entry name" value="SH3_1"/>
    <property type="match status" value="1"/>
</dbReference>
<feature type="region of interest" description="Disordered" evidence="6">
    <location>
        <begin position="1777"/>
        <end position="1801"/>
    </location>
</feature>
<dbReference type="PANTHER" id="PTHR14167">
    <property type="entry name" value="SH3 DOMAIN-CONTAINING"/>
    <property type="match status" value="1"/>
</dbReference>
<feature type="region of interest" description="Disordered" evidence="6">
    <location>
        <begin position="1191"/>
        <end position="1217"/>
    </location>
</feature>
<feature type="domain" description="SoHo" evidence="9">
    <location>
        <begin position="2090"/>
        <end position="2154"/>
    </location>
</feature>
<feature type="compositionally biased region" description="Polar residues" evidence="6">
    <location>
        <begin position="128"/>
        <end position="143"/>
    </location>
</feature>
<dbReference type="InterPro" id="IPR001478">
    <property type="entry name" value="PDZ"/>
</dbReference>
<feature type="region of interest" description="Disordered" evidence="6">
    <location>
        <begin position="4056"/>
        <end position="4076"/>
    </location>
</feature>
<dbReference type="InterPro" id="IPR050384">
    <property type="entry name" value="Endophilin_SH3RF"/>
</dbReference>
<dbReference type="InterPro" id="IPR036034">
    <property type="entry name" value="PDZ_sf"/>
</dbReference>
<keyword evidence="10" id="KW-1185">Reference proteome</keyword>
<dbReference type="InterPro" id="IPR001452">
    <property type="entry name" value="SH3_domain"/>
</dbReference>
<organism evidence="10 11">
    <name type="scientific">Neodiprion lecontei</name>
    <name type="common">Redheaded pine sawfly</name>
    <dbReference type="NCBI Taxonomy" id="441921"/>
    <lineage>
        <taxon>Eukaryota</taxon>
        <taxon>Metazoa</taxon>
        <taxon>Ecdysozoa</taxon>
        <taxon>Arthropoda</taxon>
        <taxon>Hexapoda</taxon>
        <taxon>Insecta</taxon>
        <taxon>Pterygota</taxon>
        <taxon>Neoptera</taxon>
        <taxon>Endopterygota</taxon>
        <taxon>Hymenoptera</taxon>
        <taxon>Tenthredinoidea</taxon>
        <taxon>Diprionidae</taxon>
        <taxon>Diprioninae</taxon>
        <taxon>Neodiprion</taxon>
    </lineage>
</organism>
<dbReference type="CDD" id="cd11780">
    <property type="entry name" value="SH3_Sorbs_3"/>
    <property type="match status" value="1"/>
</dbReference>
<feature type="compositionally biased region" description="Polar residues" evidence="6">
    <location>
        <begin position="1413"/>
        <end position="1428"/>
    </location>
</feature>
<evidence type="ECO:0000313" key="11">
    <source>
        <dbReference type="RefSeq" id="XP_046598656.1"/>
    </source>
</evidence>
<feature type="region of interest" description="Disordered" evidence="6">
    <location>
        <begin position="596"/>
        <end position="662"/>
    </location>
</feature>
<dbReference type="Pfam" id="PF14604">
    <property type="entry name" value="SH3_9"/>
    <property type="match status" value="1"/>
</dbReference>
<dbReference type="RefSeq" id="XP_046598656.1">
    <property type="nucleotide sequence ID" value="XM_046742700.1"/>
</dbReference>
<feature type="compositionally biased region" description="Polar residues" evidence="6">
    <location>
        <begin position="4345"/>
        <end position="4358"/>
    </location>
</feature>
<evidence type="ECO:0000256" key="4">
    <source>
        <dbReference type="PROSITE-ProRule" id="PRU00192"/>
    </source>
</evidence>
<feature type="coiled-coil region" evidence="5">
    <location>
        <begin position="519"/>
        <end position="546"/>
    </location>
</feature>
<evidence type="ECO:0000259" key="7">
    <source>
        <dbReference type="PROSITE" id="PS50002"/>
    </source>
</evidence>
<feature type="region of interest" description="Disordered" evidence="6">
    <location>
        <begin position="2150"/>
        <end position="2227"/>
    </location>
</feature>
<feature type="compositionally biased region" description="Polar residues" evidence="6">
    <location>
        <begin position="2593"/>
        <end position="2606"/>
    </location>
</feature>
<feature type="domain" description="SH3" evidence="7">
    <location>
        <begin position="4173"/>
        <end position="4232"/>
    </location>
</feature>
<feature type="domain" description="PDZ" evidence="8">
    <location>
        <begin position="18"/>
        <end position="72"/>
    </location>
</feature>
<feature type="compositionally biased region" description="Polar residues" evidence="6">
    <location>
        <begin position="3729"/>
        <end position="3739"/>
    </location>
</feature>
<keyword evidence="2 4" id="KW-0728">SH3 domain</keyword>
<feature type="region of interest" description="Disordered" evidence="6">
    <location>
        <begin position="3579"/>
        <end position="3623"/>
    </location>
</feature>
<reference evidence="11" key="1">
    <citation type="submission" date="2025-08" db="UniProtKB">
        <authorList>
            <consortium name="RefSeq"/>
        </authorList>
    </citation>
    <scope>IDENTIFICATION</scope>
    <source>
        <tissue evidence="11">Thorax and Abdomen</tissue>
    </source>
</reference>
<feature type="region of interest" description="Disordered" evidence="6">
    <location>
        <begin position="1527"/>
        <end position="1547"/>
    </location>
</feature>
<feature type="compositionally biased region" description="Basic and acidic residues" evidence="6">
    <location>
        <begin position="114"/>
        <end position="125"/>
    </location>
</feature>
<feature type="compositionally biased region" description="Basic and acidic residues" evidence="6">
    <location>
        <begin position="2218"/>
        <end position="2227"/>
    </location>
</feature>
<feature type="region of interest" description="Disordered" evidence="6">
    <location>
        <begin position="1876"/>
        <end position="1988"/>
    </location>
</feature>
<feature type="compositionally biased region" description="Basic and acidic residues" evidence="6">
    <location>
        <begin position="3703"/>
        <end position="3723"/>
    </location>
</feature>
<evidence type="ECO:0000256" key="6">
    <source>
        <dbReference type="SAM" id="MobiDB-lite"/>
    </source>
</evidence>
<protein>
    <submittedName>
        <fullName evidence="11">Uncharacterized protein LOC107225152 isoform X2</fullName>
    </submittedName>
</protein>
<proteinExistence type="predicted"/>
<dbReference type="PROSITE" id="PS50002">
    <property type="entry name" value="SH3"/>
    <property type="match status" value="3"/>
</dbReference>
<sequence>MVHMSYAQWACLPSTYRNKVNPGSKAAQQGVREGDLISSINGKLTRNLTNSESHDLLRSAGEQLTLGLNQEGTSSPKRRIYKSSLQENTSTETLKRITTKTISSNTRLLTSEVKTNRSDDTKNDKVYINQNGGLNTSTNQSNGDVKRIEDHFEELDYATDAEEAYGRMPNNSRSRKNRRNRNRKRYQTSTGGKCTSDIEASSNVAPPTHETIIDEKPAGDDESEVATVNGRSTPENVDSEKDDVVYENLNFSVKKPKNRCRIEKRSLDTGTRICEITTIRNTPCEAKVDHIPGVGILETGITKGVEPVMTVVEPIEPLSSAVTSKVNTLGERNFALALLAKNNSLDIHEVSDSDIEPDNSRVVVIEAESDVEKEPVGEIVQIENIPEVKTVDGVEEHMSLEKYYDGLKQDAEGVETPAPLTAEEEELLKPEPPMSKDVEEKLRSFIEGLNLPSSPEEARDECQLAEDEKTTAESKAAKKARKRAILESYFAQTQAANRFLGIIQEEGEKLSEDDEQHIRDFINEEISKYRREERRQRENIEEFREGQTRVKIEAPEIVFLNDGPDSPTAKESDNVYENVEFKRPEIVKVTATVRELPVVEDLKNPAQKSPTFTTSGNHVNDPDVETRRAPNPPKRSSSFNSEPEAAPQRPPTPPEVDYPENLPVVPPLPVSVDSAPKVPPIPPARRKSVHFAEENETIVIPERPPVPKSRDNDDGHSQDCIADSIYENVNLTRSTCGLQSRTGKNKVRVCQSNVKTEQNTVDFIKTLLTVLTQRNTTYQDVQGFLEGFDLGVLPKNIRDIIDELMEPSSRASSESDCNEATRNSENVVVTQRSDGGDATPETAHERGDGIPKVLPNSCHSTLKENGERSSGESHSYADGGRAEEVGNGVAESGGEFEGAFCGEGGGKKLHTATTDCIDASVDAARLAAKNNLQAAEAAPDKRGNNSEVQEFETALCTSSALSPTEFLTQQDSSSSTASLSTAKYNPERSSLTDINSILRDEENPEDPSNNSPQLKRKLKLLKEDLDPKEVAKNDQDSPQPIPYSPVEEFYQTDRFGKNVEESDGLTDAKPDLLKDLCIRKILSLPYGEHIINEITLPKFNIFKNLQTIHDTVNDAKDVDTIPKVPEAPKTVEDPTTEDMDKRRPRSWIGVQTRENPQVFVCLSPSQQTTKGSHVSADNLLDLHRKFVERRSYHEDDKRDGKSAKRQSGVEVRGENETVGSAYESVGVNDGRNGGCSTRWSGDWHIPMPGNRLLEIIKENSVAGPGARGKETIVPRNRDAIYNYYGAKCNGSVAGHKSPASGTAAKTMKRVPSLEESQERLRATRLSDWLNLARRNSVDDTNNAQKMSGNLLIEESARRKHETTDNKPVCVGGDQRAVNKNAVNNAPRSSEGNFSGCEKSVNITREERVEHRTTSNVTTVKSSETTNPGTARKSGGGDTVHQVNSALIENVDKPRDRPITPFSKNPISCNSAIIDKSATNFEFERRTPVPRKNDAKHNVNSALINDKPEVPPKVKRTVNVDRSCIDTTSIFDQNPPRSHLEKRRHPEADKVKKLTAIEIMDNLKQLQSDMKRQMDDRRRFSLPQEYFDRQLSYIEELEDQLKNVIIAEEEEQKAFEEVVQQVDRMKPRPHSVIGGPSVNLTDRQSASGSDSWMSRERLEDENGYRHKDSWHEESKNVTRDKSEFAKKDGRVEASKKTSNENGCRTEEESRSSVSREERFVLSKRSGNVVERVQPRVQNAAKTDRPKSAISAIPTSGEKFREQMYNEYVNKVQEREERKQHKVVKISSHKELPRRDEERGNRARAGSIENEFIERAKNRLDKFGIKLDESESEAEGHFGEARVRADQTPSRYVIDGDEVIDIKKLPKHLQEFLRLASQEDADENNMFAPSFKATATKPGVWSPGSEPHKESSPDRTKETDATSGKDACIPPVWTPSSATTSPVAERKEFRPVPFESPVLGRKNKPQSQSSTEEAPPPWEGEEYKKQEASQVLSQTITTRIVNSHSAPSQGLNTLASLPRLPRAQNPTITLLQKAREGQLPKGAAYLEEGNHPPPSKNDDKPVISPGEIIYTVKKEYESEPESENDRPKKMADLGPRKFEGIGPITKEGIPLVLRSEVKENNQAKWYKKMYDSLHRAENDEDYITIRYKPRRGTRYGYGSASGYLSEPEPRASNTERSATLDNRRRQRNKENDFSTSTIPRKNGPATVKHAGEVYRNQPGRIEDYEPGRSSIADKETKEWWDEVMDIFDGWLDENVSAPRDRCWSEKSSLHHRRLSESSSRQPLSLSYMEAKLRPDDGSEQSPFEQHSTHTAKPYMSHALKESGYESDSTLVFRRREDASPLSPLEQRLAYKTVQRGGDVPLHGLRKPAPERPKDEDGSVIEYFPISPTLTRIRVHKKIPSATAAPKDTLPRSRSTIPKPPPPPPPSMIFSQYKRSAPSLATLPARSSRSVFNGRSQSTSSRVPSPATGRPSSRVTSPFGRPPSPPRRRSSRNNTTLRLYSKMQVGENPHSTNPRHEQCFSADSVSNIRFLRDRLSGNLEKHRRDKEEAQRVRIHRTLSSSPVAARTRVSSTVTADFPGRNITRSSSGPDRYRPRTLTSPSPVSRQSRGQEQKVLGVKRPLEDKPPIKRVPSKSPMSTCSSRESTVDRLYSPERSCSHGSRSKLVEASTRKEQTRPRRTRKEQDEVCKRLSRSPDLASPQEVRRVVQRQREKDVQTKLLPSGTVVKSSTTLYSSARGGKQSSQEDKSLKVTVAISSKGRELLRRTAEASTSSKNSPIVSRKTTFTEPVESPRAKVSKSFESKESVKSISTVDTEVAGTAEGNNKRKRPRERPQTIVKSPIRKPETICVNPDSKEKREEKRKSRRERNSESSKSKKSSNGKRNDGEKKRSKKALGKAAGNEVAKELKKLDHRDQTNVQRLTVEQIKRHQEIMKSDTFFQNLFLRNTGSPTPSQSSVMRTSSVMERARIFQAENCGAFKSEPSIRSLNIYLTSKKPVSNSKFKNWERESVSSRCSSPYGVSWPGRSVYQKISKFDSLQSIDDYAMEFGSVSSFRGRSPDITRDCHKERSLSEPPLKVLPENEEKICTNGVVPPRPASPSPIRSPACRRIQSLRQQDTPGMTIVRKARARSAEEVDQRRKLILGSNLSLCKSTSSLNLSQIDRDEYQQYVLEMLHCKRKSKRYKDLHDFYASLERMGELERTTSTGDLRPRLRNEEIIDYDRWKEVRSKERAERELEVLYGKLQNVQKEKDFLFRPKEVEQFRWKGDSGLRCKEKSVENIREQFQKLESQESDLESARRRDMAARKDVYKPLWRGNSVVSVAHTLDKRATMSESLNRTARPESSKSLGISRKLWSSLSVEQVNALKNQLNEIYSNENGKPESEKAKPASKTDYEIVVPPREEFGEDFQDDNKTLHVRCHSMVTPDICKMAEKADSKLEEERLQTSPLKRSGSISRGRSVERSQSERSSGVPPMSELEKKRLSLTLSKEVLDKVTQKKALQTAISPRETRGAIAVASAQPKPSLPSASPSFSSASPRTCYSLEMSEEGTTKSKDKSDFLLVLTPTDETPRSKRRVENVLEQWSKKQPEIAMVVSDETGKPPRPGSTSEVDSTTESSEASVRTVIGQGSAEDVSRKVEFFEKIDTGITDVKSSATDGLQRSSNARSTFSQSFADLKELFGESESARFGTSSSYGSRPRSTSPRRSPTVLPEDVKTRSSRPRFPDDDRERPRSASPYRPTSNASSTENLWKRNESPDPERYWRAYLKLVRSGAVKRLRAKYESLEELTGERVKIVPAPKRFQSDPELTRNLLKREIDRVVVKGQEIADVNWLRRKYEPVPGRARRRGASPPIPRVPLRMEDLGMPRIHVISKLAELKGQRASSATGRSRVTEADELQARRAVGRIRKKFEREGVDDVSILGEMFTSAPNVHELRDIAPYLAGQWVAHRFPSRRDNARSLSSPELEKASTRPARVSGDSGRNSFGRPRATSSSPVRPRRPPSILKQSSRLTATDPFANQHFDPSKHRPRYRYQPPPPKVIHRESTPWWPPIPTYTARPTVTFEEYATAPPPPPKAPHYKGDRQESPRRYVEGEVTIHYRSPVRTEAKEVLSEAELARRSAENMRRVYQEERRRKYLQELHDIDSRRHTDNFTPSQKSPIPLNRYDDFVDDLSHRSRSQEQTPEPRLVAKALYNFVGQSSRELTFRRGDIIFVRRQVDKNWYEGEHNAMIGLFPFNYVEILPYDGIRTTTTPKKPYEGQARAKFNFVAQTTHELSLLKGDLVVLTRRVDENWYEGRIGNRKGIFPISYVEVLVEPGIRSETPAQNKPVAAPAAHSLLSNGSAGGKLSMGPHHYTPSMPTNTNASQSHYNSLPRVGGSKLHVAPVNETLHIDTHSEPLRYRALYNYRPQNDDELELKEGDTVYVMEKCDDGWFVGSSQRTGCFGTFPGNYVERL</sequence>
<keyword evidence="5" id="KW-0175">Coiled coil</keyword>
<evidence type="ECO:0000313" key="10">
    <source>
        <dbReference type="Proteomes" id="UP000829291"/>
    </source>
</evidence>
<feature type="compositionally biased region" description="Basic and acidic residues" evidence="6">
    <location>
        <begin position="1191"/>
        <end position="1202"/>
    </location>
</feature>
<feature type="compositionally biased region" description="Polar residues" evidence="6">
    <location>
        <begin position="1637"/>
        <end position="1651"/>
    </location>
</feature>
<dbReference type="SMART" id="SM00228">
    <property type="entry name" value="PDZ"/>
    <property type="match status" value="1"/>
</dbReference>
<dbReference type="PANTHER" id="PTHR14167:SF116">
    <property type="entry name" value="CAP, ISOFORM AC"/>
    <property type="match status" value="1"/>
</dbReference>
<dbReference type="Gene3D" id="2.30.30.40">
    <property type="entry name" value="SH3 Domains"/>
    <property type="match status" value="3"/>
</dbReference>
<feature type="compositionally biased region" description="Polar residues" evidence="6">
    <location>
        <begin position="2764"/>
        <end position="2782"/>
    </location>
</feature>
<feature type="region of interest" description="Disordered" evidence="6">
    <location>
        <begin position="3637"/>
        <end position="3659"/>
    </location>
</feature>
<feature type="compositionally biased region" description="Low complexity" evidence="6">
    <location>
        <begin position="3976"/>
        <end position="3985"/>
    </location>
</feature>
<dbReference type="SUPFAM" id="SSF50044">
    <property type="entry name" value="SH3-domain"/>
    <property type="match status" value="3"/>
</dbReference>
<feature type="region of interest" description="Disordered" evidence="6">
    <location>
        <begin position="4329"/>
        <end position="4361"/>
    </location>
</feature>
<feature type="compositionally biased region" description="Polar residues" evidence="6">
    <location>
        <begin position="2169"/>
        <end position="2178"/>
    </location>
</feature>
<feature type="compositionally biased region" description="Basic and acidic residues" evidence="6">
    <location>
        <begin position="2698"/>
        <end position="2712"/>
    </location>
</feature>
<gene>
    <name evidence="11" type="primary">LOC107225152</name>
</gene>
<evidence type="ECO:0000256" key="2">
    <source>
        <dbReference type="ARBA" id="ARBA00022443"/>
    </source>
</evidence>
<dbReference type="PROSITE" id="PS50831">
    <property type="entry name" value="SOHO"/>
    <property type="match status" value="1"/>
</dbReference>
<feature type="region of interest" description="Disordered" evidence="6">
    <location>
        <begin position="2538"/>
        <end position="2718"/>
    </location>
</feature>